<dbReference type="HOGENOM" id="CLU_619246_0_0_3"/>
<dbReference type="STRING" id="118168.MC7420_7967"/>
<proteinExistence type="predicted"/>
<keyword evidence="4" id="KW-1185">Reference proteome</keyword>
<dbReference type="InterPro" id="IPR010004">
    <property type="entry name" value="Uncharacterised_Ycf66"/>
</dbReference>
<gene>
    <name evidence="3" type="ORF">MC7420_7967</name>
</gene>
<feature type="region of interest" description="Disordered" evidence="1">
    <location>
        <begin position="158"/>
        <end position="442"/>
    </location>
</feature>
<evidence type="ECO:0000313" key="4">
    <source>
        <dbReference type="Proteomes" id="UP000003835"/>
    </source>
</evidence>
<evidence type="ECO:0000256" key="2">
    <source>
        <dbReference type="SAM" id="Phobius"/>
    </source>
</evidence>
<evidence type="ECO:0000313" key="3">
    <source>
        <dbReference type="EMBL" id="EDX78229.1"/>
    </source>
</evidence>
<dbReference type="eggNOG" id="COG5373">
    <property type="taxonomic scope" value="Bacteria"/>
</dbReference>
<feature type="compositionally biased region" description="Polar residues" evidence="1">
    <location>
        <begin position="320"/>
        <end position="331"/>
    </location>
</feature>
<accession>B4VIN0</accession>
<dbReference type="AlphaFoldDB" id="B4VIN0"/>
<feature type="transmembrane region" description="Helical" evidence="2">
    <location>
        <begin position="26"/>
        <end position="42"/>
    </location>
</feature>
<feature type="compositionally biased region" description="Low complexity" evidence="1">
    <location>
        <begin position="126"/>
        <end position="137"/>
    </location>
</feature>
<feature type="transmembrane region" description="Helical" evidence="2">
    <location>
        <begin position="49"/>
        <end position="66"/>
    </location>
</feature>
<evidence type="ECO:0000256" key="1">
    <source>
        <dbReference type="SAM" id="MobiDB-lite"/>
    </source>
</evidence>
<keyword evidence="2" id="KW-0472">Membrane</keyword>
<feature type="compositionally biased region" description="Acidic residues" evidence="1">
    <location>
        <begin position="220"/>
        <end position="230"/>
    </location>
</feature>
<keyword evidence="2" id="KW-0812">Transmembrane</keyword>
<organism evidence="3 4">
    <name type="scientific">Coleofasciculus chthonoplastes PCC 7420</name>
    <dbReference type="NCBI Taxonomy" id="118168"/>
    <lineage>
        <taxon>Bacteria</taxon>
        <taxon>Bacillati</taxon>
        <taxon>Cyanobacteriota</taxon>
        <taxon>Cyanophyceae</taxon>
        <taxon>Coleofasciculales</taxon>
        <taxon>Coleofasciculaceae</taxon>
        <taxon>Coleofasciculus</taxon>
    </lineage>
</organism>
<dbReference type="Proteomes" id="UP000003835">
    <property type="component" value="Unassembled WGS sequence"/>
</dbReference>
<feature type="compositionally biased region" description="Low complexity" evidence="1">
    <location>
        <begin position="232"/>
        <end position="266"/>
    </location>
</feature>
<feature type="compositionally biased region" description="Polar residues" evidence="1">
    <location>
        <begin position="430"/>
        <end position="442"/>
    </location>
</feature>
<feature type="compositionally biased region" description="Polar residues" evidence="1">
    <location>
        <begin position="345"/>
        <end position="354"/>
    </location>
</feature>
<feature type="region of interest" description="Disordered" evidence="1">
    <location>
        <begin position="115"/>
        <end position="137"/>
    </location>
</feature>
<feature type="compositionally biased region" description="Low complexity" evidence="1">
    <location>
        <begin position="204"/>
        <end position="219"/>
    </location>
</feature>
<reference evidence="3 4" key="1">
    <citation type="submission" date="2008-07" db="EMBL/GenBank/DDBJ databases">
        <authorList>
            <person name="Tandeau de Marsac N."/>
            <person name="Ferriera S."/>
            <person name="Johnson J."/>
            <person name="Kravitz S."/>
            <person name="Beeson K."/>
            <person name="Sutton G."/>
            <person name="Rogers Y.-H."/>
            <person name="Friedman R."/>
            <person name="Frazier M."/>
            <person name="Venter J.C."/>
        </authorList>
    </citation>
    <scope>NUCLEOTIDE SEQUENCE [LARGE SCALE GENOMIC DNA]</scope>
    <source>
        <strain evidence="3 4">PCC 7420</strain>
    </source>
</reference>
<name>B4VIN0_9CYAN</name>
<protein>
    <recommendedName>
        <fullName evidence="5">Ycf66 family protein</fullName>
    </recommendedName>
</protein>
<dbReference type="Pfam" id="PF07444">
    <property type="entry name" value="Ycf66_N"/>
    <property type="match status" value="1"/>
</dbReference>
<keyword evidence="2" id="KW-1133">Transmembrane helix</keyword>
<dbReference type="EMBL" id="DS989842">
    <property type="protein sequence ID" value="EDX78229.1"/>
    <property type="molecule type" value="Genomic_DNA"/>
</dbReference>
<evidence type="ECO:0008006" key="5">
    <source>
        <dbReference type="Google" id="ProtNLM"/>
    </source>
</evidence>
<sequence length="442" mass="47674">MVIGLGSFAYYMAAFFFPEVHRKSDFVWSGVGFFYALVLWVCAGRITGAVLLSQIASVSLLGWLGWETLTLRRQLALPEAQTEISPQVQQKIVGSGIFQLAKSLVVQPVARRFQKPPVTPTPVATPEPATEPATPETEIATAETEIGESFPETVTEITEEIKPPEVSDVPVSSSTEGTEEAVTEPVMADITESAEVTETDETTSTEQVQESVVETTPPEAIEEIAPEESLSETPAAEPTITEPTVAETPVEEPTVTETPTTENPIEPTNPPKQRGGISGFFNNLLGKSKEKPAKPQEPQTVSEDIPPSPEPERPESSQPDTSLQESPTPSQDMEETAVAEEPLTVDTSPVTDTSPPEPELPQNQDSQPPETPEEFADSEQLIRPTPPQPEPVDEVNPSPESESLETPDADITPEAPLSPSAEPMDEGDSKTQQPQNSENPPQ</sequence>